<accession>A0A8J6IZQ2</accession>
<dbReference type="EMBL" id="JACOPN010000006">
    <property type="protein sequence ID" value="MBC5717628.1"/>
    <property type="molecule type" value="Genomic_DNA"/>
</dbReference>
<reference evidence="1" key="1">
    <citation type="submission" date="2020-08" db="EMBL/GenBank/DDBJ databases">
        <title>Genome public.</title>
        <authorList>
            <person name="Liu C."/>
            <person name="Sun Q."/>
        </authorList>
    </citation>
    <scope>NUCLEOTIDE SEQUENCE</scope>
    <source>
        <strain evidence="1">BX5</strain>
    </source>
</reference>
<dbReference type="AlphaFoldDB" id="A0A8J6IZQ2"/>
<evidence type="ECO:0000313" key="2">
    <source>
        <dbReference type="Proteomes" id="UP000602260"/>
    </source>
</evidence>
<name>A0A8J6IZQ2_9FIRM</name>
<organism evidence="1 2">
    <name type="scientific">Flintibacter faecis</name>
    <dbReference type="NCBI Taxonomy" id="2763047"/>
    <lineage>
        <taxon>Bacteria</taxon>
        <taxon>Bacillati</taxon>
        <taxon>Bacillota</taxon>
        <taxon>Clostridia</taxon>
        <taxon>Eubacteriales</taxon>
        <taxon>Flintibacter</taxon>
    </lineage>
</organism>
<sequence length="100" mass="11648">MTIAFRVSPEENAAINERVRLSGLTKQDYLCRRSLEQDVVVVGNPRVFRALREDMCRISKRLLELNGCSEESPEFWEAVKYAARLYHDLMKFGEQETEHA</sequence>
<gene>
    <name evidence="1" type="ORF">H8S55_09885</name>
</gene>
<dbReference type="Proteomes" id="UP000602260">
    <property type="component" value="Unassembled WGS sequence"/>
</dbReference>
<keyword evidence="2" id="KW-1185">Reference proteome</keyword>
<dbReference type="InterPro" id="IPR053842">
    <property type="entry name" value="NikA-like"/>
</dbReference>
<comment type="caution">
    <text evidence="1">The sequence shown here is derived from an EMBL/GenBank/DDBJ whole genome shotgun (WGS) entry which is preliminary data.</text>
</comment>
<evidence type="ECO:0000313" key="1">
    <source>
        <dbReference type="EMBL" id="MBC5717628.1"/>
    </source>
</evidence>
<dbReference type="Pfam" id="PF21983">
    <property type="entry name" value="NikA-like"/>
    <property type="match status" value="1"/>
</dbReference>
<proteinExistence type="predicted"/>
<protein>
    <submittedName>
        <fullName evidence="1">Mobilization protein</fullName>
    </submittedName>
</protein>